<evidence type="ECO:0000313" key="2">
    <source>
        <dbReference type="Proteomes" id="UP000449846"/>
    </source>
</evidence>
<proteinExistence type="predicted"/>
<name>A0A844HNC9_9RHOB</name>
<reference evidence="1 2" key="1">
    <citation type="submission" date="2019-11" db="EMBL/GenBank/DDBJ databases">
        <authorList>
            <person name="Dong K."/>
        </authorList>
    </citation>
    <scope>NUCLEOTIDE SEQUENCE [LARGE SCALE GENOMIC DNA]</scope>
    <source>
        <strain evidence="1 2">NBRC 112902</strain>
    </source>
</reference>
<gene>
    <name evidence="1" type="ORF">GL300_15345</name>
</gene>
<dbReference type="RefSeq" id="WP_155040534.1">
    <property type="nucleotide sequence ID" value="NZ_JBHGCD010000014.1"/>
</dbReference>
<comment type="caution">
    <text evidence="1">The sequence shown here is derived from an EMBL/GenBank/DDBJ whole genome shotgun (WGS) entry which is preliminary data.</text>
</comment>
<keyword evidence="2" id="KW-1185">Reference proteome</keyword>
<dbReference type="Proteomes" id="UP000449846">
    <property type="component" value="Unassembled WGS sequence"/>
</dbReference>
<protein>
    <submittedName>
        <fullName evidence="1">Uncharacterized protein</fullName>
    </submittedName>
</protein>
<organism evidence="1 2">
    <name type="scientific">Paracoccus litorisediminis</name>
    <dbReference type="NCBI Taxonomy" id="2006130"/>
    <lineage>
        <taxon>Bacteria</taxon>
        <taxon>Pseudomonadati</taxon>
        <taxon>Pseudomonadota</taxon>
        <taxon>Alphaproteobacteria</taxon>
        <taxon>Rhodobacterales</taxon>
        <taxon>Paracoccaceae</taxon>
        <taxon>Paracoccus</taxon>
    </lineage>
</organism>
<accession>A0A844HNC9</accession>
<dbReference type="AlphaFoldDB" id="A0A844HNC9"/>
<dbReference type="EMBL" id="WMIG01000009">
    <property type="protein sequence ID" value="MTH60589.1"/>
    <property type="molecule type" value="Genomic_DNA"/>
</dbReference>
<evidence type="ECO:0000313" key="1">
    <source>
        <dbReference type="EMBL" id="MTH60589.1"/>
    </source>
</evidence>
<sequence length="63" mass="7025">MTLITDKLGFRGECHADRHLRLREEMQRLVVYLADRRRSPASASAMPTAPYHVTAPTGSIMAA</sequence>